<dbReference type="InterPro" id="IPR011006">
    <property type="entry name" value="CheY-like_superfamily"/>
</dbReference>
<reference evidence="9 10" key="1">
    <citation type="submission" date="2019-11" db="EMBL/GenBank/DDBJ databases">
        <title>Whole-genome sequence of Rhodoplanes serenus DSM 18633, type strain.</title>
        <authorList>
            <person name="Kyndt J.A."/>
            <person name="Meyer T.E."/>
        </authorList>
    </citation>
    <scope>NUCLEOTIDE SEQUENCE [LARGE SCALE GENOMIC DNA]</scope>
    <source>
        <strain evidence="9 10">DSM 18633</strain>
    </source>
</reference>
<dbReference type="SMART" id="SM00388">
    <property type="entry name" value="HisKA"/>
    <property type="match status" value="1"/>
</dbReference>
<dbReference type="CDD" id="cd00082">
    <property type="entry name" value="HisKA"/>
    <property type="match status" value="1"/>
</dbReference>
<dbReference type="Pfam" id="PF00072">
    <property type="entry name" value="Response_reg"/>
    <property type="match status" value="1"/>
</dbReference>
<dbReference type="AlphaFoldDB" id="A0A9X4XUK1"/>
<evidence type="ECO:0000313" key="10">
    <source>
        <dbReference type="Proteomes" id="UP000438991"/>
    </source>
</evidence>
<comment type="catalytic activity">
    <reaction evidence="1">
        <text>ATP + protein L-histidine = ADP + protein N-phospho-L-histidine.</text>
        <dbReference type="EC" id="2.7.13.3"/>
    </reaction>
</comment>
<dbReference type="PRINTS" id="PR00344">
    <property type="entry name" value="BCTRLSENSOR"/>
</dbReference>
<feature type="transmembrane region" description="Helical" evidence="6">
    <location>
        <begin position="286"/>
        <end position="307"/>
    </location>
</feature>
<keyword evidence="3 4" id="KW-0597">Phosphoprotein</keyword>
<dbReference type="PROSITE" id="PS50109">
    <property type="entry name" value="HIS_KIN"/>
    <property type="match status" value="1"/>
</dbReference>
<organism evidence="9 10">
    <name type="scientific">Rhodoplanes serenus</name>
    <dbReference type="NCBI Taxonomy" id="200615"/>
    <lineage>
        <taxon>Bacteria</taxon>
        <taxon>Pseudomonadati</taxon>
        <taxon>Pseudomonadota</taxon>
        <taxon>Alphaproteobacteria</taxon>
        <taxon>Hyphomicrobiales</taxon>
        <taxon>Nitrobacteraceae</taxon>
        <taxon>Rhodoplanes</taxon>
    </lineage>
</organism>
<dbReference type="Gene3D" id="3.30.450.20">
    <property type="entry name" value="PAS domain"/>
    <property type="match status" value="1"/>
</dbReference>
<name>A0A9X4XUK1_9BRAD</name>
<dbReference type="SUPFAM" id="SSF47384">
    <property type="entry name" value="Homodimeric domain of signal transducing histidine kinase"/>
    <property type="match status" value="1"/>
</dbReference>
<evidence type="ECO:0000259" key="7">
    <source>
        <dbReference type="PROSITE" id="PS50109"/>
    </source>
</evidence>
<evidence type="ECO:0000256" key="5">
    <source>
        <dbReference type="SAM" id="Coils"/>
    </source>
</evidence>
<dbReference type="Pfam" id="PF02518">
    <property type="entry name" value="HATPase_c"/>
    <property type="match status" value="1"/>
</dbReference>
<feature type="transmembrane region" description="Helical" evidence="6">
    <location>
        <begin position="22"/>
        <end position="45"/>
    </location>
</feature>
<comment type="caution">
    <text evidence="9">The sequence shown here is derived from an EMBL/GenBank/DDBJ whole genome shotgun (WGS) entry which is preliminary data.</text>
</comment>
<evidence type="ECO:0000313" key="9">
    <source>
        <dbReference type="EMBL" id="MTW19271.1"/>
    </source>
</evidence>
<dbReference type="PANTHER" id="PTHR43065">
    <property type="entry name" value="SENSOR HISTIDINE KINASE"/>
    <property type="match status" value="1"/>
</dbReference>
<dbReference type="SUPFAM" id="SSF55874">
    <property type="entry name" value="ATPase domain of HSP90 chaperone/DNA topoisomerase II/histidine kinase"/>
    <property type="match status" value="1"/>
</dbReference>
<evidence type="ECO:0000259" key="8">
    <source>
        <dbReference type="PROSITE" id="PS50110"/>
    </source>
</evidence>
<dbReference type="Gene3D" id="3.30.565.10">
    <property type="entry name" value="Histidine kinase-like ATPase, C-terminal domain"/>
    <property type="match status" value="1"/>
</dbReference>
<dbReference type="SMART" id="SM00387">
    <property type="entry name" value="HATPase_c"/>
    <property type="match status" value="1"/>
</dbReference>
<feature type="domain" description="Histidine kinase" evidence="7">
    <location>
        <begin position="410"/>
        <end position="636"/>
    </location>
</feature>
<evidence type="ECO:0000256" key="3">
    <source>
        <dbReference type="ARBA" id="ARBA00022553"/>
    </source>
</evidence>
<evidence type="ECO:0000256" key="6">
    <source>
        <dbReference type="SAM" id="Phobius"/>
    </source>
</evidence>
<protein>
    <recommendedName>
        <fullName evidence="2">histidine kinase</fullName>
        <ecNumber evidence="2">2.7.13.3</ecNumber>
    </recommendedName>
</protein>
<gene>
    <name evidence="9" type="ORF">GJ689_24055</name>
</gene>
<feature type="domain" description="Response regulatory" evidence="8">
    <location>
        <begin position="659"/>
        <end position="776"/>
    </location>
</feature>
<accession>A0A9X4XUK1</accession>
<dbReference type="InterPro" id="IPR036097">
    <property type="entry name" value="HisK_dim/P_sf"/>
</dbReference>
<dbReference type="PROSITE" id="PS50110">
    <property type="entry name" value="RESPONSE_REGULATORY"/>
    <property type="match status" value="1"/>
</dbReference>
<dbReference type="RefSeq" id="WP_155481530.1">
    <property type="nucleotide sequence ID" value="NZ_WNKV01000027.1"/>
</dbReference>
<dbReference type="PANTHER" id="PTHR43065:SF49">
    <property type="entry name" value="HISTIDINE KINASE"/>
    <property type="match status" value="1"/>
</dbReference>
<feature type="coiled-coil region" evidence="5">
    <location>
        <begin position="356"/>
        <end position="401"/>
    </location>
</feature>
<keyword evidence="6" id="KW-0472">Membrane</keyword>
<keyword evidence="6" id="KW-1133">Transmembrane helix</keyword>
<dbReference type="Proteomes" id="UP000438991">
    <property type="component" value="Unassembled WGS sequence"/>
</dbReference>
<sequence>MHAPDAQNEHGPVKSRPLSWHLLSYGLGLVVPALLFVSFLVIQFYGSERTRLEERLRSEAHSLAVAIDRDTISVITTLEALAVTPSLRGGDLATFYRHAQEVRQAQNYHLSVRDRNGDAILATRIPLGNRLEGTPEQVQETDRKARESGKPEVSDVFQGVVTQRENIQLVVPVTIDGRREFVLGASMEPDYFRDVLTRTPLPEGWLAAIVDRRGVFVARLRNHADFVGKPASRQFIDNARQGAGLYEGATSEGVLSLVAYDTSRTTGWRVAVSAPKAIIDEALRQSLAVVVMLGLMLGVLALILAHLTRQRIVAAVEQLRRGAHSLAEREVPTLLSTPVREVDEISRALVGAGLELRSRERQRDLAEAALKDLNAELERRVEAAVTDRNKAEAQLRQFQKMEAIGRLTGGIAHDFNNLLTVVLGNLGLLRNRLATLDDPRLMRNIDNAVDGAQRAAQLTSRLLAFSRQSALLPSVVSANTLIEGMTDLLTRTLGEGITIEAELAGDLWRIEVDPNLLENAVLNLAVNARDAMPGGGRLCLRTENLSLGEEQAAAFDPNLKAGDYVRVSVSDTGEGITPDVKARVFEPFFTTKPVGVGTGLGLAQVYGFVKQSGGHVTLDSTVGSGTTVCMYFPRDDRLEQPIRTEVRRERVVHEASGALILVVEDDAMVRQFSTTALEEAGYRVAVATDGLSALQLLREHGPKVALLFTDIVLPGPLNGRALADEAAQFNPTVKVLFTTGYTRDEVLVQRRLDRSAAVLGKPFDAEQLVERIGEMLGD</sequence>
<keyword evidence="6" id="KW-0812">Transmembrane</keyword>
<feature type="modified residue" description="4-aspartylphosphate" evidence="4">
    <location>
        <position position="710"/>
    </location>
</feature>
<dbReference type="GO" id="GO:0000155">
    <property type="term" value="F:phosphorelay sensor kinase activity"/>
    <property type="evidence" value="ECO:0007669"/>
    <property type="project" value="InterPro"/>
</dbReference>
<dbReference type="SMART" id="SM00448">
    <property type="entry name" value="REC"/>
    <property type="match status" value="1"/>
</dbReference>
<evidence type="ECO:0000256" key="1">
    <source>
        <dbReference type="ARBA" id="ARBA00000085"/>
    </source>
</evidence>
<dbReference type="Gene3D" id="3.40.50.2300">
    <property type="match status" value="1"/>
</dbReference>
<dbReference type="CDD" id="cd18773">
    <property type="entry name" value="PDC1_HK_sensor"/>
    <property type="match status" value="1"/>
</dbReference>
<evidence type="ECO:0000256" key="2">
    <source>
        <dbReference type="ARBA" id="ARBA00012438"/>
    </source>
</evidence>
<dbReference type="InterPro" id="IPR003661">
    <property type="entry name" value="HisK_dim/P_dom"/>
</dbReference>
<evidence type="ECO:0000256" key="4">
    <source>
        <dbReference type="PROSITE-ProRule" id="PRU00169"/>
    </source>
</evidence>
<proteinExistence type="predicted"/>
<dbReference type="InterPro" id="IPR001789">
    <property type="entry name" value="Sig_transdc_resp-reg_receiver"/>
</dbReference>
<dbReference type="InterPro" id="IPR004358">
    <property type="entry name" value="Sig_transdc_His_kin-like_C"/>
</dbReference>
<keyword evidence="5" id="KW-0175">Coiled coil</keyword>
<dbReference type="InterPro" id="IPR036890">
    <property type="entry name" value="HATPase_C_sf"/>
</dbReference>
<dbReference type="SUPFAM" id="SSF52172">
    <property type="entry name" value="CheY-like"/>
    <property type="match status" value="1"/>
</dbReference>
<dbReference type="EC" id="2.7.13.3" evidence="2"/>
<dbReference type="EMBL" id="WNKV01000027">
    <property type="protein sequence ID" value="MTW19271.1"/>
    <property type="molecule type" value="Genomic_DNA"/>
</dbReference>
<dbReference type="InterPro" id="IPR005467">
    <property type="entry name" value="His_kinase_dom"/>
</dbReference>
<dbReference type="Gene3D" id="1.10.287.130">
    <property type="match status" value="1"/>
</dbReference>
<dbReference type="CDD" id="cd18774">
    <property type="entry name" value="PDC2_HK_sensor"/>
    <property type="match status" value="1"/>
</dbReference>
<dbReference type="InterPro" id="IPR003594">
    <property type="entry name" value="HATPase_dom"/>
</dbReference>
<dbReference type="Pfam" id="PF00512">
    <property type="entry name" value="HisKA"/>
    <property type="match status" value="1"/>
</dbReference>